<dbReference type="AlphaFoldDB" id="A0A5J4TBN4"/>
<accession>A0A5J4TBN4</accession>
<evidence type="ECO:0000313" key="1">
    <source>
        <dbReference type="EMBL" id="KAA6355559.1"/>
    </source>
</evidence>
<protein>
    <submittedName>
        <fullName evidence="1">Uncharacterized protein</fullName>
    </submittedName>
</protein>
<organism evidence="1 2">
    <name type="scientific">Streblomastix strix</name>
    <dbReference type="NCBI Taxonomy" id="222440"/>
    <lineage>
        <taxon>Eukaryota</taxon>
        <taxon>Metamonada</taxon>
        <taxon>Preaxostyla</taxon>
        <taxon>Oxymonadida</taxon>
        <taxon>Streblomastigidae</taxon>
        <taxon>Streblomastix</taxon>
    </lineage>
</organism>
<reference evidence="1 2" key="1">
    <citation type="submission" date="2019-03" db="EMBL/GenBank/DDBJ databases">
        <title>Single cell metagenomics reveals metabolic interactions within the superorganism composed of flagellate Streblomastix strix and complex community of Bacteroidetes bacteria on its surface.</title>
        <authorList>
            <person name="Treitli S.C."/>
            <person name="Kolisko M."/>
            <person name="Husnik F."/>
            <person name="Keeling P."/>
            <person name="Hampl V."/>
        </authorList>
    </citation>
    <scope>NUCLEOTIDE SEQUENCE [LARGE SCALE GENOMIC DNA]</scope>
    <source>
        <strain evidence="1">ST1C</strain>
    </source>
</reference>
<name>A0A5J4TBN4_9EUKA</name>
<dbReference type="EMBL" id="SNRW01034428">
    <property type="protein sequence ID" value="KAA6355559.1"/>
    <property type="molecule type" value="Genomic_DNA"/>
</dbReference>
<dbReference type="Gene3D" id="1.25.40.20">
    <property type="entry name" value="Ankyrin repeat-containing domain"/>
    <property type="match status" value="1"/>
</dbReference>
<evidence type="ECO:0000313" key="2">
    <source>
        <dbReference type="Proteomes" id="UP000324800"/>
    </source>
</evidence>
<proteinExistence type="predicted"/>
<dbReference type="SUPFAM" id="SSF48403">
    <property type="entry name" value="Ankyrin repeat"/>
    <property type="match status" value="1"/>
</dbReference>
<gene>
    <name evidence="1" type="ORF">EZS28_048915</name>
</gene>
<sequence length="147" mass="16871">MPIHLTCLELLAPKKRDLDVRGPNANSPLFLALALGNLLFTKEMLMYHATVRDYNAQDEKSLHRAARGLNIQCVQVLMKLGEDEFEEKDCNGVTVLYSCFGITPDVKYEEMTGVVMEENIFEVKDKDIKQKEMVKVGQYYNDQQIYC</sequence>
<comment type="caution">
    <text evidence="1">The sequence shown here is derived from an EMBL/GenBank/DDBJ whole genome shotgun (WGS) entry which is preliminary data.</text>
</comment>
<dbReference type="Proteomes" id="UP000324800">
    <property type="component" value="Unassembled WGS sequence"/>
</dbReference>
<dbReference type="InterPro" id="IPR036770">
    <property type="entry name" value="Ankyrin_rpt-contain_sf"/>
</dbReference>